<evidence type="ECO:0000256" key="4">
    <source>
        <dbReference type="ARBA" id="ARBA00072081"/>
    </source>
</evidence>
<dbReference type="InterPro" id="IPR001926">
    <property type="entry name" value="TrpB-like_PALP"/>
</dbReference>
<dbReference type="InterPro" id="IPR050214">
    <property type="entry name" value="Cys_Synth/Cystath_Beta-Synth"/>
</dbReference>
<dbReference type="STRING" id="847.BRW83_0513"/>
<dbReference type="InterPro" id="IPR036052">
    <property type="entry name" value="TrpB-like_PALP_sf"/>
</dbReference>
<proteinExistence type="inferred from homology"/>
<dbReference type="Gene3D" id="3.40.50.1100">
    <property type="match status" value="2"/>
</dbReference>
<dbReference type="Proteomes" id="UP000005089">
    <property type="component" value="Unassembled WGS sequence"/>
</dbReference>
<comment type="similarity">
    <text evidence="2">Belongs to the cysteine synthase/cystathionine beta-synthase family.</text>
</comment>
<dbReference type="OrthoDB" id="9805733at2"/>
<gene>
    <name evidence="8" type="ORF">OFBG_01580</name>
</gene>
<reference evidence="8 9" key="1">
    <citation type="submission" date="2009-02" db="EMBL/GenBank/DDBJ databases">
        <title>The Genome Sequence of Oxalobacter formigenes OXCC13.</title>
        <authorList>
            <consortium name="The Broad Institute Genome Sequencing Platform"/>
            <person name="Ward D."/>
            <person name="Young S.K."/>
            <person name="Kodira C.D."/>
            <person name="Zeng Q."/>
            <person name="Koehrsen M."/>
            <person name="Alvarado L."/>
            <person name="Berlin A."/>
            <person name="Borenstein D."/>
            <person name="Chen Z."/>
            <person name="Engels R."/>
            <person name="Freedman E."/>
            <person name="Gellesch M."/>
            <person name="Goldberg J."/>
            <person name="Griggs A."/>
            <person name="Gujja S."/>
            <person name="Heiman D."/>
            <person name="Hepburn T."/>
            <person name="Howarth C."/>
            <person name="Jen D."/>
            <person name="Larson L."/>
            <person name="Lewis B."/>
            <person name="Mehta T."/>
            <person name="Park D."/>
            <person name="Pearson M."/>
            <person name="Roberts A."/>
            <person name="Saif S."/>
            <person name="Shea T."/>
            <person name="Shenoy N."/>
            <person name="Sisk P."/>
            <person name="Stolte C."/>
            <person name="Sykes S."/>
            <person name="Walk T."/>
            <person name="White J."/>
            <person name="Yandava C."/>
            <person name="Allison M.J."/>
            <person name="Lander E."/>
            <person name="Nusbaum C."/>
            <person name="Galagan J."/>
            <person name="Birren B."/>
        </authorList>
    </citation>
    <scope>NUCLEOTIDE SEQUENCE [LARGE SCALE GENOMIC DNA]</scope>
    <source>
        <strain evidence="8 9">OXCC13</strain>
    </source>
</reference>
<evidence type="ECO:0000256" key="5">
    <source>
        <dbReference type="ARBA" id="ARBA00078257"/>
    </source>
</evidence>
<protein>
    <recommendedName>
        <fullName evidence="4">Cysteine synthase B</fullName>
    </recommendedName>
    <alternativeName>
        <fullName evidence="5">O-acetylserine (thiol)-lyase B</fullName>
    </alternativeName>
    <alternativeName>
        <fullName evidence="6">O-acetylserine sulfhydrylase B</fullName>
    </alternativeName>
</protein>
<evidence type="ECO:0000256" key="2">
    <source>
        <dbReference type="ARBA" id="ARBA00007103"/>
    </source>
</evidence>
<evidence type="ECO:0000256" key="1">
    <source>
        <dbReference type="ARBA" id="ARBA00001933"/>
    </source>
</evidence>
<dbReference type="EMBL" id="GG658170">
    <property type="protein sequence ID" value="EEO30552.1"/>
    <property type="molecule type" value="Genomic_DNA"/>
</dbReference>
<dbReference type="SUPFAM" id="SSF53686">
    <property type="entry name" value="Tryptophan synthase beta subunit-like PLP-dependent enzymes"/>
    <property type="match status" value="1"/>
</dbReference>
<dbReference type="AlphaFoldDB" id="C3XBH6"/>
<dbReference type="CDD" id="cd01561">
    <property type="entry name" value="CBS_like"/>
    <property type="match status" value="1"/>
</dbReference>
<keyword evidence="3" id="KW-0663">Pyridoxal phosphate</keyword>
<evidence type="ECO:0000259" key="7">
    <source>
        <dbReference type="Pfam" id="PF00291"/>
    </source>
</evidence>
<evidence type="ECO:0000313" key="8">
    <source>
        <dbReference type="EMBL" id="EEO30552.1"/>
    </source>
</evidence>
<keyword evidence="9" id="KW-1185">Reference proteome</keyword>
<organism evidence="8 9">
    <name type="scientific">Oxalobacter formigenes OXCC13</name>
    <dbReference type="NCBI Taxonomy" id="556269"/>
    <lineage>
        <taxon>Bacteria</taxon>
        <taxon>Pseudomonadati</taxon>
        <taxon>Pseudomonadota</taxon>
        <taxon>Betaproteobacteria</taxon>
        <taxon>Burkholderiales</taxon>
        <taxon>Oxalobacteraceae</taxon>
        <taxon>Oxalobacter</taxon>
    </lineage>
</organism>
<dbReference type="UniPathway" id="UPA00136">
    <property type="reaction ID" value="UER00200"/>
</dbReference>
<dbReference type="PANTHER" id="PTHR10314">
    <property type="entry name" value="CYSTATHIONINE BETA-SYNTHASE"/>
    <property type="match status" value="1"/>
</dbReference>
<name>C3XBH6_OXAFO</name>
<dbReference type="Pfam" id="PF00291">
    <property type="entry name" value="PALP"/>
    <property type="match status" value="1"/>
</dbReference>
<evidence type="ECO:0000256" key="6">
    <source>
        <dbReference type="ARBA" id="ARBA00079153"/>
    </source>
</evidence>
<dbReference type="HOGENOM" id="CLU_021018_1_0_4"/>
<dbReference type="RefSeq" id="WP_005881809.1">
    <property type="nucleotide sequence ID" value="NZ_CP019430.1"/>
</dbReference>
<dbReference type="FunFam" id="3.40.50.1100:FF:000003">
    <property type="entry name" value="Cystathionine beta-synthase"/>
    <property type="match status" value="1"/>
</dbReference>
<sequence>MPYTTIEGTIGSTPLVELLRSTSENAKSRRNLVLGKWECGNPSGSIKDRVLKTMIRHAEERGEIRPGDTLIEATGGNTGISLAMMAAARGYRAIVVMPESANYFKQQSIAVYGAKIVLTPKSGGIEYARDLAEQMAAAGEGVLLDQFNNPDNPLSHYETTGPEIWSATKGKITHFVCPMGTTGTIMGVSRFLKEKNKKIRIIGVEPANRDHITGMYHWQENQRPRFYEKKRVDQIEEISQACAEYRARKMASEEGIFCGLSSACACEVALNLSETVDQAVIVFMMADRGNKYFSSGFFPF</sequence>
<evidence type="ECO:0000256" key="3">
    <source>
        <dbReference type="ARBA" id="ARBA00022898"/>
    </source>
</evidence>
<dbReference type="eggNOG" id="COG0031">
    <property type="taxonomic scope" value="Bacteria"/>
</dbReference>
<comment type="cofactor">
    <cofactor evidence="1">
        <name>pyridoxal 5'-phosphate</name>
        <dbReference type="ChEBI" id="CHEBI:597326"/>
    </cofactor>
</comment>
<evidence type="ECO:0000313" key="9">
    <source>
        <dbReference type="Proteomes" id="UP000005089"/>
    </source>
</evidence>
<dbReference type="GeneID" id="77134423"/>
<feature type="domain" description="Tryptophan synthase beta chain-like PALP" evidence="7">
    <location>
        <begin position="7"/>
        <end position="285"/>
    </location>
</feature>
<accession>C3XBH6</accession>
<dbReference type="GO" id="GO:0019344">
    <property type="term" value="P:cysteine biosynthetic process"/>
    <property type="evidence" value="ECO:0007669"/>
    <property type="project" value="UniProtKB-UniPathway"/>
</dbReference>